<reference evidence="10" key="2">
    <citation type="submission" date="2021-08" db="EMBL/GenBank/DDBJ databases">
        <authorList>
            <person name="Eriksson T."/>
        </authorList>
    </citation>
    <scope>NUCLEOTIDE SEQUENCE</scope>
    <source>
        <strain evidence="10">Stoneville</strain>
        <tissue evidence="10">Whole head</tissue>
    </source>
</reference>
<gene>
    <name evidence="10" type="ORF">GEV33_010290</name>
</gene>
<dbReference type="InterPro" id="IPR043502">
    <property type="entry name" value="DNA/RNA_pol_sf"/>
</dbReference>
<dbReference type="Gene3D" id="3.10.20.370">
    <property type="match status" value="1"/>
</dbReference>
<organism evidence="10 11">
    <name type="scientific">Tenebrio molitor</name>
    <name type="common">Yellow mealworm beetle</name>
    <dbReference type="NCBI Taxonomy" id="7067"/>
    <lineage>
        <taxon>Eukaryota</taxon>
        <taxon>Metazoa</taxon>
        <taxon>Ecdysozoa</taxon>
        <taxon>Arthropoda</taxon>
        <taxon>Hexapoda</taxon>
        <taxon>Insecta</taxon>
        <taxon>Pterygota</taxon>
        <taxon>Neoptera</taxon>
        <taxon>Endopterygota</taxon>
        <taxon>Coleoptera</taxon>
        <taxon>Polyphaga</taxon>
        <taxon>Cucujiformia</taxon>
        <taxon>Tenebrionidae</taxon>
        <taxon>Tenebrio</taxon>
    </lineage>
</organism>
<dbReference type="GO" id="GO:0004519">
    <property type="term" value="F:endonuclease activity"/>
    <property type="evidence" value="ECO:0007669"/>
    <property type="project" value="UniProtKB-KW"/>
</dbReference>
<feature type="domain" description="Reverse transcriptase" evidence="8">
    <location>
        <begin position="297"/>
        <end position="394"/>
    </location>
</feature>
<evidence type="ECO:0000256" key="3">
    <source>
        <dbReference type="ARBA" id="ARBA00022722"/>
    </source>
</evidence>
<reference evidence="10" key="1">
    <citation type="journal article" date="2020" name="J Insects Food Feed">
        <title>The yellow mealworm (Tenebrio molitor) genome: a resource for the emerging insects as food and feed industry.</title>
        <authorList>
            <person name="Eriksson T."/>
            <person name="Andere A."/>
            <person name="Kelstrup H."/>
            <person name="Emery V."/>
            <person name="Picard C."/>
        </authorList>
    </citation>
    <scope>NUCLEOTIDE SEQUENCE</scope>
    <source>
        <strain evidence="10">Stoneville</strain>
        <tissue evidence="10">Whole head</tissue>
    </source>
</reference>
<dbReference type="FunFam" id="3.10.10.10:FF:000002">
    <property type="entry name" value="Retrovirus-related Pol polyprotein from transposon 17.6-like protein"/>
    <property type="match status" value="1"/>
</dbReference>
<evidence type="ECO:0000256" key="2">
    <source>
        <dbReference type="ARBA" id="ARBA00022695"/>
    </source>
</evidence>
<feature type="domain" description="Reverse transcriptase RNase H-like" evidence="9">
    <location>
        <begin position="484"/>
        <end position="584"/>
    </location>
</feature>
<keyword evidence="3" id="KW-0540">Nuclease</keyword>
<keyword evidence="11" id="KW-1185">Reference proteome</keyword>
<dbReference type="PANTHER" id="PTHR37984">
    <property type="entry name" value="PROTEIN CBG26694"/>
    <property type="match status" value="1"/>
</dbReference>
<dbReference type="FunFam" id="3.10.20.370:FF:000001">
    <property type="entry name" value="Retrovirus-related Pol polyprotein from transposon 17.6-like protein"/>
    <property type="match status" value="1"/>
</dbReference>
<feature type="compositionally biased region" description="Basic and acidic residues" evidence="7">
    <location>
        <begin position="650"/>
        <end position="664"/>
    </location>
</feature>
<dbReference type="SUPFAM" id="SSF56672">
    <property type="entry name" value="DNA/RNA polymerases"/>
    <property type="match status" value="1"/>
</dbReference>
<dbReference type="InterPro" id="IPR043128">
    <property type="entry name" value="Rev_trsase/Diguanyl_cyclase"/>
</dbReference>
<keyword evidence="6" id="KW-0695">RNA-directed DNA polymerase</keyword>
<keyword evidence="2" id="KW-0548">Nucleotidyltransferase</keyword>
<name>A0A8J6HDP1_TENMO</name>
<dbReference type="Pfam" id="PF17917">
    <property type="entry name" value="RT_RNaseH"/>
    <property type="match status" value="1"/>
</dbReference>
<dbReference type="CDD" id="cd09274">
    <property type="entry name" value="RNase_HI_RT_Ty3"/>
    <property type="match status" value="1"/>
</dbReference>
<dbReference type="InterPro" id="IPR050951">
    <property type="entry name" value="Retrovirus_Pol_polyprotein"/>
</dbReference>
<feature type="compositionally biased region" description="Basic and acidic residues" evidence="7">
    <location>
        <begin position="956"/>
        <end position="971"/>
    </location>
</feature>
<feature type="region of interest" description="Disordered" evidence="7">
    <location>
        <begin position="644"/>
        <end position="685"/>
    </location>
</feature>
<comment type="caution">
    <text evidence="10">The sequence shown here is derived from an EMBL/GenBank/DDBJ whole genome shotgun (WGS) entry which is preliminary data.</text>
</comment>
<protein>
    <submittedName>
        <fullName evidence="10">Uncharacterized protein</fullName>
    </submittedName>
</protein>
<feature type="compositionally biased region" description="Basic and acidic residues" evidence="7">
    <location>
        <begin position="882"/>
        <end position="892"/>
    </location>
</feature>
<evidence type="ECO:0000259" key="9">
    <source>
        <dbReference type="Pfam" id="PF17917"/>
    </source>
</evidence>
<dbReference type="Pfam" id="PF00078">
    <property type="entry name" value="RVT_1"/>
    <property type="match status" value="1"/>
</dbReference>
<keyword evidence="4" id="KW-0255">Endonuclease</keyword>
<feature type="compositionally biased region" description="Pro residues" evidence="7">
    <location>
        <begin position="58"/>
        <end position="68"/>
    </location>
</feature>
<dbReference type="InterPro" id="IPR041373">
    <property type="entry name" value="RT_RNaseH"/>
</dbReference>
<dbReference type="FunFam" id="3.30.70.270:FF:000003">
    <property type="entry name" value="Transposon Ty3-G Gag-Pol polyprotein"/>
    <property type="match status" value="1"/>
</dbReference>
<feature type="region of interest" description="Disordered" evidence="7">
    <location>
        <begin position="933"/>
        <end position="971"/>
    </location>
</feature>
<accession>A0A8J6HDP1</accession>
<evidence type="ECO:0000313" key="10">
    <source>
        <dbReference type="EMBL" id="KAH0812502.1"/>
    </source>
</evidence>
<keyword evidence="5" id="KW-0378">Hydrolase</keyword>
<dbReference type="PANTHER" id="PTHR37984:SF5">
    <property type="entry name" value="PROTEIN NYNRIN-LIKE"/>
    <property type="match status" value="1"/>
</dbReference>
<sequence>MRFNEIHPNYVEPIRSDDGNFWCHDFFSNAYHKLLKELARLPVSTGKRPRLCTLGEPVQPPPTPPNDRPLPEQSDHRPHVTTQILGESPRHSDHPVGPDSQRPSGHHHRGLLDKPPDWNDNYPREIPTTYRICRPTSCWGSASLRPPTAADEVQPIQAQPAFQVSDSPPLTLSPDEEQRLRQFLAEELPLFDSVRGLTPLTRHEIRLLHPEPVKQRYRPRNPFMQGIIDEEVDKMLAEGVIEPSESPWSSPIVLAKKKDGKHRFCIDFRKVNEVTRKDAYPLPFINVILDKLRRAGKPITAFTVPSQGLYQFRVMPFGLHSAPATFQHLMDRVIGPELDPYCFAYLDDIVVLGETFEQHLKVLQEVFRRLRAANLRLNPDKCQFGRRSLTYLCHVVTAAGIRTDPGKVAAIRQLATPKTLRQLRRFLGMASWYRRFISDFSRIAAPLKRLLKKGGRWEWTPEQDAAFNTLKDSLSAAPVLACPDFGKPFVLQTDAADTGLGVALTQYVDGGDYVIAYASRSLTKPEQAYSTTEKECVVWGIEKMRPYLEGYRFSVLTDHQSLKWLQAIKNPAGRLAQWAIFLQQHDFDIRYRKGALNRVADTLSRQLAATEDETTPEDLFALEDAPGGNWYNRMRQEVQVQVQEDAADYPGREEKGTRNPKEVRNPPTPPQTGPTASGENPLLPQTRPAASICWIDGSDRRALPRLIGESRAHGTPMDLTVRRRRHDPTPPLPLPRVPDRSPLPGNSPPPATDARAHSDSYPHSASSSASELTPTATPLPTLLTSRSLPPWPVPSHCEGTPAIPLSPFPSWPVPSHCEGTSAFPLSPCLPGPFLPIATEPRPSRFLLFFLARSLPLRGNPGLPGFSLRPGSFLPAEEPAASRSDRNDSKYESRSPPTPAWNTPPGHGYRPRKARLLRHLLVLLPPFRALTADPRTPYAPRSYPGRVASHHSRKKRLALEAYRDRPERRQIP</sequence>
<evidence type="ECO:0000259" key="8">
    <source>
        <dbReference type="Pfam" id="PF00078"/>
    </source>
</evidence>
<dbReference type="Gene3D" id="3.30.70.270">
    <property type="match status" value="2"/>
</dbReference>
<evidence type="ECO:0000256" key="4">
    <source>
        <dbReference type="ARBA" id="ARBA00022759"/>
    </source>
</evidence>
<keyword evidence="1" id="KW-0808">Transferase</keyword>
<dbReference type="GO" id="GO:0003964">
    <property type="term" value="F:RNA-directed DNA polymerase activity"/>
    <property type="evidence" value="ECO:0007669"/>
    <property type="project" value="UniProtKB-KW"/>
</dbReference>
<feature type="compositionally biased region" description="Basic and acidic residues" evidence="7">
    <location>
        <begin position="69"/>
        <end position="78"/>
    </location>
</feature>
<dbReference type="CDD" id="cd01647">
    <property type="entry name" value="RT_LTR"/>
    <property type="match status" value="1"/>
</dbReference>
<evidence type="ECO:0000256" key="5">
    <source>
        <dbReference type="ARBA" id="ARBA00022801"/>
    </source>
</evidence>
<dbReference type="EMBL" id="JABDTM020025993">
    <property type="protein sequence ID" value="KAH0812502.1"/>
    <property type="molecule type" value="Genomic_DNA"/>
</dbReference>
<dbReference type="GO" id="GO:0016787">
    <property type="term" value="F:hydrolase activity"/>
    <property type="evidence" value="ECO:0007669"/>
    <property type="project" value="UniProtKB-KW"/>
</dbReference>
<feature type="region of interest" description="Disordered" evidence="7">
    <location>
        <begin position="868"/>
        <end position="908"/>
    </location>
</feature>
<dbReference type="FunFam" id="3.30.70.270:FF:000026">
    <property type="entry name" value="Transposon Ty3-G Gag-Pol polyprotein"/>
    <property type="match status" value="1"/>
</dbReference>
<evidence type="ECO:0000313" key="11">
    <source>
        <dbReference type="Proteomes" id="UP000719412"/>
    </source>
</evidence>
<proteinExistence type="predicted"/>
<evidence type="ECO:0000256" key="6">
    <source>
        <dbReference type="ARBA" id="ARBA00022918"/>
    </source>
</evidence>
<feature type="region of interest" description="Disordered" evidence="7">
    <location>
        <begin position="47"/>
        <end position="121"/>
    </location>
</feature>
<feature type="region of interest" description="Disordered" evidence="7">
    <location>
        <begin position="705"/>
        <end position="779"/>
    </location>
</feature>
<dbReference type="InterPro" id="IPR000477">
    <property type="entry name" value="RT_dom"/>
</dbReference>
<feature type="compositionally biased region" description="Low complexity" evidence="7">
    <location>
        <begin position="761"/>
        <end position="779"/>
    </location>
</feature>
<dbReference type="AlphaFoldDB" id="A0A8J6HDP1"/>
<evidence type="ECO:0000256" key="7">
    <source>
        <dbReference type="SAM" id="MobiDB-lite"/>
    </source>
</evidence>
<evidence type="ECO:0000256" key="1">
    <source>
        <dbReference type="ARBA" id="ARBA00022679"/>
    </source>
</evidence>
<dbReference type="Proteomes" id="UP000719412">
    <property type="component" value="Unassembled WGS sequence"/>
</dbReference>